<name>A0A820MTS5_9BILA</name>
<dbReference type="AlphaFoldDB" id="A0A820MTS5"/>
<dbReference type="Proteomes" id="UP000663836">
    <property type="component" value="Unassembled WGS sequence"/>
</dbReference>
<dbReference type="Pfam" id="PF03215">
    <property type="entry name" value="Rad17"/>
    <property type="match status" value="1"/>
</dbReference>
<evidence type="ECO:0000313" key="2">
    <source>
        <dbReference type="Proteomes" id="UP000663836"/>
    </source>
</evidence>
<dbReference type="Gene3D" id="3.40.50.300">
    <property type="entry name" value="P-loop containing nucleotide triphosphate hydrolases"/>
    <property type="match status" value="1"/>
</dbReference>
<dbReference type="EMBL" id="CAJOBD010059139">
    <property type="protein sequence ID" value="CAF4376978.1"/>
    <property type="molecule type" value="Genomic_DNA"/>
</dbReference>
<gene>
    <name evidence="1" type="ORF">JBS370_LOCUS42716</name>
</gene>
<dbReference type="SUPFAM" id="SSF52540">
    <property type="entry name" value="P-loop containing nucleoside triphosphate hydrolases"/>
    <property type="match status" value="1"/>
</dbReference>
<accession>A0A820MTS5</accession>
<evidence type="ECO:0000313" key="1">
    <source>
        <dbReference type="EMBL" id="CAF4376978.1"/>
    </source>
</evidence>
<protein>
    <submittedName>
        <fullName evidence="1">Uncharacterized protein</fullName>
    </submittedName>
</protein>
<comment type="caution">
    <text evidence="1">The sequence shown here is derived from an EMBL/GenBank/DDBJ whole genome shotgun (WGS) entry which is preliminary data.</text>
</comment>
<sequence length="82" mass="9040">IQRPSKLILISGPSGSGKSTCLRILAASLNINIVEWETRTTTALTSTVLDEQRDLPYKMLSLVRSDTQLNSEQNGKCVHLNN</sequence>
<proteinExistence type="predicted"/>
<feature type="non-terminal residue" evidence="1">
    <location>
        <position position="1"/>
    </location>
</feature>
<reference evidence="1" key="1">
    <citation type="submission" date="2021-02" db="EMBL/GenBank/DDBJ databases">
        <authorList>
            <person name="Nowell W R."/>
        </authorList>
    </citation>
    <scope>NUCLEOTIDE SEQUENCE</scope>
</reference>
<organism evidence="1 2">
    <name type="scientific">Rotaria sordida</name>
    <dbReference type="NCBI Taxonomy" id="392033"/>
    <lineage>
        <taxon>Eukaryota</taxon>
        <taxon>Metazoa</taxon>
        <taxon>Spiralia</taxon>
        <taxon>Gnathifera</taxon>
        <taxon>Rotifera</taxon>
        <taxon>Eurotatoria</taxon>
        <taxon>Bdelloidea</taxon>
        <taxon>Philodinida</taxon>
        <taxon>Philodinidae</taxon>
        <taxon>Rotaria</taxon>
    </lineage>
</organism>
<dbReference type="InterPro" id="IPR027417">
    <property type="entry name" value="P-loop_NTPase"/>
</dbReference>